<dbReference type="PANTHER" id="PTHR46796:SF2">
    <property type="entry name" value="TRANSCRIPTIONAL REGULATORY PROTEIN"/>
    <property type="match status" value="1"/>
</dbReference>
<dbReference type="Pfam" id="PF02311">
    <property type="entry name" value="AraC_binding"/>
    <property type="match status" value="1"/>
</dbReference>
<keyword evidence="7" id="KW-1185">Reference proteome</keyword>
<dbReference type="InterPro" id="IPR003313">
    <property type="entry name" value="AraC-bd"/>
</dbReference>
<dbReference type="InterPro" id="IPR018060">
    <property type="entry name" value="HTH_AraC"/>
</dbReference>
<keyword evidence="3" id="KW-0010">Activator</keyword>
<dbReference type="PROSITE" id="PS01124">
    <property type="entry name" value="HTH_ARAC_FAMILY_2"/>
    <property type="match status" value="1"/>
</dbReference>
<dbReference type="GO" id="GO:0003700">
    <property type="term" value="F:DNA-binding transcription factor activity"/>
    <property type="evidence" value="ECO:0007669"/>
    <property type="project" value="InterPro"/>
</dbReference>
<dbReference type="Pfam" id="PF12833">
    <property type="entry name" value="HTH_18"/>
    <property type="match status" value="1"/>
</dbReference>
<dbReference type="SUPFAM" id="SSF46689">
    <property type="entry name" value="Homeodomain-like"/>
    <property type="match status" value="2"/>
</dbReference>
<feature type="domain" description="HTH araC/xylS-type" evidence="5">
    <location>
        <begin position="163"/>
        <end position="262"/>
    </location>
</feature>
<dbReference type="InterPro" id="IPR009057">
    <property type="entry name" value="Homeodomain-like_sf"/>
</dbReference>
<dbReference type="AlphaFoldDB" id="A0A344UPU0"/>
<keyword evidence="2" id="KW-0238">DNA-binding</keyword>
<dbReference type="Proteomes" id="UP000251995">
    <property type="component" value="Chromosome"/>
</dbReference>
<dbReference type="InterPro" id="IPR037923">
    <property type="entry name" value="HTH-like"/>
</dbReference>
<evidence type="ECO:0000313" key="7">
    <source>
        <dbReference type="Proteomes" id="UP000251995"/>
    </source>
</evidence>
<evidence type="ECO:0000259" key="5">
    <source>
        <dbReference type="PROSITE" id="PS01124"/>
    </source>
</evidence>
<evidence type="ECO:0000256" key="4">
    <source>
        <dbReference type="ARBA" id="ARBA00023163"/>
    </source>
</evidence>
<dbReference type="KEGG" id="acij:JS278_00091"/>
<dbReference type="RefSeq" id="WP_114043462.1">
    <property type="nucleotide sequence ID" value="NZ_CP025198.1"/>
</dbReference>
<dbReference type="InterPro" id="IPR050204">
    <property type="entry name" value="AraC_XylS_family_regulators"/>
</dbReference>
<evidence type="ECO:0000313" key="6">
    <source>
        <dbReference type="EMBL" id="AXE37288.1"/>
    </source>
</evidence>
<dbReference type="EMBL" id="CP025198">
    <property type="protein sequence ID" value="AXE37288.1"/>
    <property type="molecule type" value="Genomic_DNA"/>
</dbReference>
<evidence type="ECO:0000256" key="2">
    <source>
        <dbReference type="ARBA" id="ARBA00023125"/>
    </source>
</evidence>
<dbReference type="OrthoDB" id="2559672at2"/>
<dbReference type="PANTHER" id="PTHR46796">
    <property type="entry name" value="HTH-TYPE TRANSCRIPTIONAL ACTIVATOR RHAS-RELATED"/>
    <property type="match status" value="1"/>
</dbReference>
<keyword evidence="4" id="KW-0804">Transcription</keyword>
<dbReference type="SUPFAM" id="SSF51215">
    <property type="entry name" value="Regulatory protein AraC"/>
    <property type="match status" value="1"/>
</dbReference>
<name>A0A344UPU0_9ACTN</name>
<gene>
    <name evidence="6" type="primary">araC_1</name>
    <name evidence="6" type="ORF">JS278_00091</name>
</gene>
<organism evidence="6 7">
    <name type="scientific">Acidipropionibacterium virtanenii</name>
    <dbReference type="NCBI Taxonomy" id="2057246"/>
    <lineage>
        <taxon>Bacteria</taxon>
        <taxon>Bacillati</taxon>
        <taxon>Actinomycetota</taxon>
        <taxon>Actinomycetes</taxon>
        <taxon>Propionibacteriales</taxon>
        <taxon>Propionibacteriaceae</taxon>
        <taxon>Acidipropionibacterium</taxon>
    </lineage>
</organism>
<reference evidence="6 7" key="1">
    <citation type="submission" date="2017-12" db="EMBL/GenBank/DDBJ databases">
        <title>The whole genome sequence of the Acidipropionibacterium virtanenii sp. nov. type strain JS278.</title>
        <authorList>
            <person name="Laine P."/>
            <person name="Deptula P."/>
            <person name="Varmanen P."/>
            <person name="Auvinen P."/>
        </authorList>
    </citation>
    <scope>NUCLEOTIDE SEQUENCE [LARGE SCALE GENOMIC DNA]</scope>
    <source>
        <strain evidence="6 7">JS278</strain>
    </source>
</reference>
<evidence type="ECO:0000256" key="3">
    <source>
        <dbReference type="ARBA" id="ARBA00023159"/>
    </source>
</evidence>
<proteinExistence type="predicted"/>
<dbReference type="InterPro" id="IPR018062">
    <property type="entry name" value="HTH_AraC-typ_CS"/>
</dbReference>
<accession>A0A344UPU0</accession>
<evidence type="ECO:0000256" key="1">
    <source>
        <dbReference type="ARBA" id="ARBA00023015"/>
    </source>
</evidence>
<dbReference type="SMART" id="SM00342">
    <property type="entry name" value="HTH_ARAC"/>
    <property type="match status" value="1"/>
</dbReference>
<dbReference type="GO" id="GO:0043565">
    <property type="term" value="F:sequence-specific DNA binding"/>
    <property type="evidence" value="ECO:0007669"/>
    <property type="project" value="InterPro"/>
</dbReference>
<dbReference type="Gene3D" id="1.10.10.60">
    <property type="entry name" value="Homeodomain-like"/>
    <property type="match status" value="2"/>
</dbReference>
<protein>
    <submittedName>
        <fullName evidence="6">Arabinose operon regulatory protein</fullName>
    </submittedName>
</protein>
<keyword evidence="1" id="KW-0805">Transcription regulation</keyword>
<dbReference type="PROSITE" id="PS00041">
    <property type="entry name" value="HTH_ARAC_FAMILY_1"/>
    <property type="match status" value="1"/>
</dbReference>
<sequence>MEEFRRSTALPHLEGRRSCRDTPCYRPHAHDTFSIGVIDEGTSVLTGPPAGQILLRPGDVVTIPAGQVHACNPHEGRWRYQMIHMDQSWAAALTPGGADSHLFAGISVLRRPDLNRRAGALGEVIFADDSAERIEAAFTEALGALDAAEPEFLVGSSTDPELLDVLRPVLEHLRNDEVNPSLDELARLVGMSRFRLIRSMKRATGLSPLAWRQNVRIVRAEHMLRRGVPIVETAHALGFADQSHFHRVFRAHVAASPGVYRG</sequence>